<feature type="region of interest" description="Disordered" evidence="1">
    <location>
        <begin position="109"/>
        <end position="188"/>
    </location>
</feature>
<feature type="compositionally biased region" description="Low complexity" evidence="1">
    <location>
        <begin position="133"/>
        <end position="160"/>
    </location>
</feature>
<feature type="region of interest" description="Disordered" evidence="1">
    <location>
        <begin position="304"/>
        <end position="362"/>
    </location>
</feature>
<feature type="compositionally biased region" description="Acidic residues" evidence="1">
    <location>
        <begin position="271"/>
        <end position="281"/>
    </location>
</feature>
<dbReference type="EMBL" id="JAHRIO010081175">
    <property type="protein sequence ID" value="MEQ2185220.1"/>
    <property type="molecule type" value="Genomic_DNA"/>
</dbReference>
<accession>A0ABV0PNZ1</accession>
<feature type="region of interest" description="Disordered" evidence="1">
    <location>
        <begin position="261"/>
        <end position="283"/>
    </location>
</feature>
<comment type="caution">
    <text evidence="2">The sequence shown here is derived from an EMBL/GenBank/DDBJ whole genome shotgun (WGS) entry which is preliminary data.</text>
</comment>
<evidence type="ECO:0000313" key="3">
    <source>
        <dbReference type="Proteomes" id="UP001476798"/>
    </source>
</evidence>
<gene>
    <name evidence="2" type="ORF">GOODEAATRI_015994</name>
</gene>
<organism evidence="2 3">
    <name type="scientific">Goodea atripinnis</name>
    <dbReference type="NCBI Taxonomy" id="208336"/>
    <lineage>
        <taxon>Eukaryota</taxon>
        <taxon>Metazoa</taxon>
        <taxon>Chordata</taxon>
        <taxon>Craniata</taxon>
        <taxon>Vertebrata</taxon>
        <taxon>Euteleostomi</taxon>
        <taxon>Actinopterygii</taxon>
        <taxon>Neopterygii</taxon>
        <taxon>Teleostei</taxon>
        <taxon>Neoteleostei</taxon>
        <taxon>Acanthomorphata</taxon>
        <taxon>Ovalentaria</taxon>
        <taxon>Atherinomorphae</taxon>
        <taxon>Cyprinodontiformes</taxon>
        <taxon>Goodeidae</taxon>
        <taxon>Goodea</taxon>
    </lineage>
</organism>
<keyword evidence="3" id="KW-1185">Reference proteome</keyword>
<proteinExistence type="predicted"/>
<evidence type="ECO:0000256" key="1">
    <source>
        <dbReference type="SAM" id="MobiDB-lite"/>
    </source>
</evidence>
<protein>
    <submittedName>
        <fullName evidence="2">Uncharacterized protein</fullName>
    </submittedName>
</protein>
<name>A0ABV0PNZ1_9TELE</name>
<sequence>MSKARRSFVFTIMFCQEAQQQKERAGWESWKTEGGKKKEEAHSLHHKYSELCKVPPSMPVQGWDWRHSSGMEKGTPQGMVMSAGPMSAGLKDEDKLCFFEQPGTGSMDAALKVPSRGGGISSSTSMGNTSLGSAGESPDSPLSSSPSPSPASPGRLPSALGSTRTSLSPVPGSPTKHIELSSSTSAIPSDSVEVSLTGATVCKDPLDEPWSKSSFSESSLKFAMPQMAPNPSIIGEVNDNPLKMDDKIVIGAGVDVAEQKLFEGSSGNSSEENEAEEDELEPCFIGRAQQQRKAMRRAMSECSHLSVPSSLELPDKYPLGDGPESTQLPSPMGGPRRSPHSMKRSLTVAEDQPLTPPPTLSAAGATHLDLRQAPPEPQLCLSLLPHLKDQSVGFPLSPLEVTVEGLKQGRELEKIVLPVPLSLKGYSSEDILPTPTVGSLTEEKTTSIHDHPKDIEFYGTEVKQEISTNEGKGFDAGNIETMTGSIDDLATGGCISLDFNSNTNPFIAMDGRWSPIYYLRSLF</sequence>
<dbReference type="Proteomes" id="UP001476798">
    <property type="component" value="Unassembled WGS sequence"/>
</dbReference>
<evidence type="ECO:0000313" key="2">
    <source>
        <dbReference type="EMBL" id="MEQ2185220.1"/>
    </source>
</evidence>
<feature type="compositionally biased region" description="Polar residues" evidence="1">
    <location>
        <begin position="121"/>
        <end position="132"/>
    </location>
</feature>
<reference evidence="2 3" key="1">
    <citation type="submission" date="2021-06" db="EMBL/GenBank/DDBJ databases">
        <authorList>
            <person name="Palmer J.M."/>
        </authorList>
    </citation>
    <scope>NUCLEOTIDE SEQUENCE [LARGE SCALE GENOMIC DNA]</scope>
    <source>
        <strain evidence="2 3">GA_2019</strain>
        <tissue evidence="2">Muscle</tissue>
    </source>
</reference>